<dbReference type="OrthoDB" id="186069at2"/>
<feature type="signal peptide" evidence="1">
    <location>
        <begin position="1"/>
        <end position="30"/>
    </location>
</feature>
<protein>
    <recommendedName>
        <fullName evidence="2">Uncharacterized protein TP-0789 domain-containing protein</fullName>
    </recommendedName>
</protein>
<dbReference type="Pfam" id="PF17131">
    <property type="entry name" value="LolA_like"/>
    <property type="match status" value="1"/>
</dbReference>
<keyword evidence="4" id="KW-1185">Reference proteome</keyword>
<keyword evidence="1" id="KW-0732">Signal</keyword>
<feature type="chain" id="PRO_5015534644" description="Uncharacterized protein TP-0789 domain-containing protein" evidence="1">
    <location>
        <begin position="31"/>
        <end position="248"/>
    </location>
</feature>
<evidence type="ECO:0000313" key="4">
    <source>
        <dbReference type="Proteomes" id="UP000239907"/>
    </source>
</evidence>
<dbReference type="Proteomes" id="UP000239907">
    <property type="component" value="Unassembled WGS sequence"/>
</dbReference>
<feature type="domain" description="Uncharacterized protein TP-0789" evidence="2">
    <location>
        <begin position="77"/>
        <end position="239"/>
    </location>
</feature>
<evidence type="ECO:0000313" key="3">
    <source>
        <dbReference type="EMBL" id="PQJ27068.1"/>
    </source>
</evidence>
<dbReference type="Gene3D" id="2.50.20.10">
    <property type="entry name" value="Lipoprotein localisation LolA/LolB/LppX"/>
    <property type="match status" value="1"/>
</dbReference>
<dbReference type="EMBL" id="MQWA01000001">
    <property type="protein sequence ID" value="PQJ27068.1"/>
    <property type="molecule type" value="Genomic_DNA"/>
</dbReference>
<dbReference type="InterPro" id="IPR033399">
    <property type="entry name" value="TP_0789-like"/>
</dbReference>
<proteinExistence type="predicted"/>
<name>A0A2S7TWG5_9BACT</name>
<comment type="caution">
    <text evidence="3">The sequence shown here is derived from an EMBL/GenBank/DDBJ whole genome shotgun (WGS) entry which is preliminary data.</text>
</comment>
<evidence type="ECO:0000259" key="2">
    <source>
        <dbReference type="Pfam" id="PF17131"/>
    </source>
</evidence>
<sequence length="248" mass="28454">MKCYFSSMKISFVTLFCSFAAMMAPLSVSADAKADKILATTRYAATMQTQQDLHGHMSKNGKRTPLSLFLRNENIQFSYQVKGKDNRFHMRLKQDRYDLLEIKDGKTTRFSDAKLSQNINGTDVSYEDLSMRFLYWKDTELEGEEKVDRQLCYKLRLNNPSKTAGKYRIVDVWVHKKHGGMMKLIGYNAAGMPLKKFLVTALMRVGKGKEYTLRTMRVSTVDAKSNKTTGITYLNFEKAKKAATKKTR</sequence>
<reference evidence="3 4" key="1">
    <citation type="submission" date="2016-12" db="EMBL/GenBank/DDBJ databases">
        <title>Study of bacterial adaptation to deep sea.</title>
        <authorList>
            <person name="Song J."/>
            <person name="Yoshizawa S."/>
            <person name="Kogure K."/>
        </authorList>
    </citation>
    <scope>NUCLEOTIDE SEQUENCE [LARGE SCALE GENOMIC DNA]</scope>
    <source>
        <strain evidence="3 4">SAORIC-165</strain>
    </source>
</reference>
<gene>
    <name evidence="3" type="ORF">BSZ32_00155</name>
</gene>
<organism evidence="3 4">
    <name type="scientific">Rubritalea profundi</name>
    <dbReference type="NCBI Taxonomy" id="1658618"/>
    <lineage>
        <taxon>Bacteria</taxon>
        <taxon>Pseudomonadati</taxon>
        <taxon>Verrucomicrobiota</taxon>
        <taxon>Verrucomicrobiia</taxon>
        <taxon>Verrucomicrobiales</taxon>
        <taxon>Rubritaleaceae</taxon>
        <taxon>Rubritalea</taxon>
    </lineage>
</organism>
<accession>A0A2S7TWG5</accession>
<evidence type="ECO:0000256" key="1">
    <source>
        <dbReference type="SAM" id="SignalP"/>
    </source>
</evidence>
<dbReference type="AlphaFoldDB" id="A0A2S7TWG5"/>